<dbReference type="EMBL" id="UOFP01000065">
    <property type="protein sequence ID" value="VAW84710.1"/>
    <property type="molecule type" value="Genomic_DNA"/>
</dbReference>
<dbReference type="EC" id="2.3.1.16" evidence="6"/>
<dbReference type="Gene3D" id="3.40.47.10">
    <property type="match status" value="1"/>
</dbReference>
<accession>A0A3B0Z6V5</accession>
<keyword evidence="3 6" id="KW-0012">Acyltransferase</keyword>
<dbReference type="PROSITE" id="PS00737">
    <property type="entry name" value="THIOLASE_2"/>
    <property type="match status" value="1"/>
</dbReference>
<dbReference type="PANTHER" id="PTHR18919:SF151">
    <property type="entry name" value="BLR2427 PROTEIN"/>
    <property type="match status" value="1"/>
</dbReference>
<dbReference type="Pfam" id="PF00108">
    <property type="entry name" value="Thiolase_N"/>
    <property type="match status" value="1"/>
</dbReference>
<dbReference type="InterPro" id="IPR020617">
    <property type="entry name" value="Thiolase_C"/>
</dbReference>
<dbReference type="InterPro" id="IPR020610">
    <property type="entry name" value="Thiolase_AS"/>
</dbReference>
<feature type="domain" description="Thiolase N-terminal" evidence="4">
    <location>
        <begin position="12"/>
        <end position="285"/>
    </location>
</feature>
<dbReference type="CDD" id="cd00751">
    <property type="entry name" value="thiolase"/>
    <property type="match status" value="1"/>
</dbReference>
<evidence type="ECO:0000256" key="1">
    <source>
        <dbReference type="ARBA" id="ARBA00010982"/>
    </source>
</evidence>
<dbReference type="Pfam" id="PF02803">
    <property type="entry name" value="Thiolase_C"/>
    <property type="match status" value="1"/>
</dbReference>
<dbReference type="InterPro" id="IPR002155">
    <property type="entry name" value="Thiolase"/>
</dbReference>
<dbReference type="NCBIfam" id="NF006030">
    <property type="entry name" value="PRK08170.1"/>
    <property type="match status" value="1"/>
</dbReference>
<dbReference type="EC" id="2.3.1.9" evidence="6"/>
<dbReference type="PIRSF" id="PIRSF000429">
    <property type="entry name" value="Ac-CoA_Ac_transf"/>
    <property type="match status" value="1"/>
</dbReference>
<dbReference type="InterPro" id="IPR020616">
    <property type="entry name" value="Thiolase_N"/>
</dbReference>
<dbReference type="PANTHER" id="PTHR18919">
    <property type="entry name" value="ACETYL-COA C-ACYLTRANSFERASE"/>
    <property type="match status" value="1"/>
</dbReference>
<dbReference type="SUPFAM" id="SSF53901">
    <property type="entry name" value="Thiolase-like"/>
    <property type="match status" value="2"/>
</dbReference>
<dbReference type="NCBIfam" id="TIGR01930">
    <property type="entry name" value="AcCoA-C-Actrans"/>
    <property type="match status" value="1"/>
</dbReference>
<keyword evidence="2 6" id="KW-0808">Transferase</keyword>
<evidence type="ECO:0000259" key="5">
    <source>
        <dbReference type="Pfam" id="PF02803"/>
    </source>
</evidence>
<sequence length="437" mass="46587">MSNGTTHLARPVYVVDGARTPFLKAKGKTGPFPAADLAVQSGRALLSRLPFAPSEIDEVIMGCVMPGPNEANIARVIGLRLGCGIDTPAWTVQRNCASGMQALDCAASNIANGRAELVLTGGVEAMSYAPLLLNETMVNWMADLYAAKKTLDKAKVLTKLRPGHLKPIIGLVCGLTDPMNGLGMGQTAEIIAHRFGISRQTMDEYAARSHHRLAHAQEQGWMDEITPIYDNRGNVYQADDGVRADSSVEKLAKLKPVFDRHFGKVTAANSAQITDGATLLVLASAEAVEKHNLPVLGRIVDSHWAALEPAEMGLGPVHAMSPIMQRHQLSVDDVDYWEINEAFAAQVLACVAAWQDDDYCQQFLGLPAALGAIDETRLNVDGGGVSLGHPVGASGARIVLHLLQVLKRNDAKRGIASLCIGGGQGGAMLIEREGVRS</sequence>
<evidence type="ECO:0000256" key="2">
    <source>
        <dbReference type="ARBA" id="ARBA00022679"/>
    </source>
</evidence>
<organism evidence="6">
    <name type="scientific">hydrothermal vent metagenome</name>
    <dbReference type="NCBI Taxonomy" id="652676"/>
    <lineage>
        <taxon>unclassified sequences</taxon>
        <taxon>metagenomes</taxon>
        <taxon>ecological metagenomes</taxon>
    </lineage>
</organism>
<dbReference type="InterPro" id="IPR020613">
    <property type="entry name" value="Thiolase_CS"/>
</dbReference>
<protein>
    <submittedName>
        <fullName evidence="6">3-ketoacyl-CoA thiolase @ Acetyl-CoA acetyltransferase</fullName>
        <ecNumber evidence="6">2.3.1.16</ecNumber>
        <ecNumber evidence="6">2.3.1.9</ecNumber>
    </submittedName>
</protein>
<evidence type="ECO:0000313" key="6">
    <source>
        <dbReference type="EMBL" id="VAW84710.1"/>
    </source>
</evidence>
<evidence type="ECO:0000256" key="3">
    <source>
        <dbReference type="ARBA" id="ARBA00023315"/>
    </source>
</evidence>
<name>A0A3B0Z6V5_9ZZZZ</name>
<dbReference type="AlphaFoldDB" id="A0A3B0Z6V5"/>
<dbReference type="GO" id="GO:0003985">
    <property type="term" value="F:acetyl-CoA C-acetyltransferase activity"/>
    <property type="evidence" value="ECO:0007669"/>
    <property type="project" value="UniProtKB-EC"/>
</dbReference>
<dbReference type="PROSITE" id="PS00099">
    <property type="entry name" value="THIOLASE_3"/>
    <property type="match status" value="1"/>
</dbReference>
<gene>
    <name evidence="6" type="ORF">MNBD_GAMMA18-1933</name>
</gene>
<evidence type="ECO:0000259" key="4">
    <source>
        <dbReference type="Pfam" id="PF00108"/>
    </source>
</evidence>
<reference evidence="6" key="1">
    <citation type="submission" date="2018-06" db="EMBL/GenBank/DDBJ databases">
        <authorList>
            <person name="Zhirakovskaya E."/>
        </authorList>
    </citation>
    <scope>NUCLEOTIDE SEQUENCE</scope>
</reference>
<dbReference type="InterPro" id="IPR016039">
    <property type="entry name" value="Thiolase-like"/>
</dbReference>
<feature type="domain" description="Thiolase C-terminal" evidence="5">
    <location>
        <begin position="294"/>
        <end position="432"/>
    </location>
</feature>
<proteinExistence type="inferred from homology"/>
<comment type="similarity">
    <text evidence="1">Belongs to the thiolase-like superfamily. Thiolase family.</text>
</comment>